<evidence type="ECO:0000313" key="4">
    <source>
        <dbReference type="Proteomes" id="UP000317369"/>
    </source>
</evidence>
<feature type="compositionally biased region" description="Low complexity" evidence="1">
    <location>
        <begin position="458"/>
        <end position="467"/>
    </location>
</feature>
<reference evidence="3 4" key="1">
    <citation type="submission" date="2019-02" db="EMBL/GenBank/DDBJ databases">
        <title>Deep-cultivation of Planctomycetes and their phenomic and genomic characterization uncovers novel biology.</title>
        <authorList>
            <person name="Wiegand S."/>
            <person name="Jogler M."/>
            <person name="Boedeker C."/>
            <person name="Pinto D."/>
            <person name="Vollmers J."/>
            <person name="Rivas-Marin E."/>
            <person name="Kohn T."/>
            <person name="Peeters S.H."/>
            <person name="Heuer A."/>
            <person name="Rast P."/>
            <person name="Oberbeckmann S."/>
            <person name="Bunk B."/>
            <person name="Jeske O."/>
            <person name="Meyerdierks A."/>
            <person name="Storesund J.E."/>
            <person name="Kallscheuer N."/>
            <person name="Luecker S."/>
            <person name="Lage O.M."/>
            <person name="Pohl T."/>
            <person name="Merkel B.J."/>
            <person name="Hornburger P."/>
            <person name="Mueller R.-W."/>
            <person name="Bruemmer F."/>
            <person name="Labrenz M."/>
            <person name="Spormann A.M."/>
            <person name="Op den Camp H."/>
            <person name="Overmann J."/>
            <person name="Amann R."/>
            <person name="Jetten M.S.M."/>
            <person name="Mascher T."/>
            <person name="Medema M.H."/>
            <person name="Devos D.P."/>
            <person name="Kaster A.-K."/>
            <person name="Ovreas L."/>
            <person name="Rohde M."/>
            <person name="Galperin M.Y."/>
            <person name="Jogler C."/>
        </authorList>
    </citation>
    <scope>NUCLEOTIDE SEQUENCE [LARGE SCALE GENOMIC DNA]</scope>
    <source>
        <strain evidence="3 4">KS4</strain>
    </source>
</reference>
<feature type="domain" description="Flagellar hook-length control protein-like C-terminal" evidence="2">
    <location>
        <begin position="356"/>
        <end position="436"/>
    </location>
</feature>
<organism evidence="3 4">
    <name type="scientific">Poriferisphaera corsica</name>
    <dbReference type="NCBI Taxonomy" id="2528020"/>
    <lineage>
        <taxon>Bacteria</taxon>
        <taxon>Pseudomonadati</taxon>
        <taxon>Planctomycetota</taxon>
        <taxon>Phycisphaerae</taxon>
        <taxon>Phycisphaerales</taxon>
        <taxon>Phycisphaeraceae</taxon>
        <taxon>Poriferisphaera</taxon>
    </lineage>
</organism>
<dbReference type="PANTHER" id="PTHR37533:SF2">
    <property type="entry name" value="FLAGELLAR HOOK-LENGTH CONTROL PROTEIN"/>
    <property type="match status" value="1"/>
</dbReference>
<gene>
    <name evidence="3" type="ORF">KS4_12160</name>
</gene>
<dbReference type="Gene3D" id="3.30.750.140">
    <property type="match status" value="1"/>
</dbReference>
<dbReference type="Proteomes" id="UP000317369">
    <property type="component" value="Chromosome"/>
</dbReference>
<dbReference type="RefSeq" id="WP_145075864.1">
    <property type="nucleotide sequence ID" value="NZ_CP036425.1"/>
</dbReference>
<accession>A0A517YSI0</accession>
<feature type="compositionally biased region" description="Polar residues" evidence="1">
    <location>
        <begin position="29"/>
        <end position="54"/>
    </location>
</feature>
<dbReference type="Pfam" id="PF02120">
    <property type="entry name" value="Flg_hook"/>
    <property type="match status" value="1"/>
</dbReference>
<feature type="compositionally biased region" description="Basic and acidic residues" evidence="1">
    <location>
        <begin position="277"/>
        <end position="294"/>
    </location>
</feature>
<feature type="region of interest" description="Disordered" evidence="1">
    <location>
        <begin position="201"/>
        <end position="315"/>
    </location>
</feature>
<name>A0A517YSI0_9BACT</name>
<keyword evidence="3" id="KW-0966">Cell projection</keyword>
<feature type="compositionally biased region" description="Low complexity" evidence="1">
    <location>
        <begin position="201"/>
        <end position="220"/>
    </location>
</feature>
<feature type="compositionally biased region" description="Basic and acidic residues" evidence="1">
    <location>
        <begin position="56"/>
        <end position="74"/>
    </location>
</feature>
<dbReference type="PANTHER" id="PTHR37533">
    <property type="entry name" value="FLAGELLAR HOOK-LENGTH CONTROL PROTEIN"/>
    <property type="match status" value="1"/>
</dbReference>
<dbReference type="InterPro" id="IPR052563">
    <property type="entry name" value="FliK"/>
</dbReference>
<sequence>MKTLLQTLDTPRVAMKDAPRTSSRKNADNADTTNFKQSLSSATKESRPSESTANKAEAESNTRDAIETVEKPQHESQTQNTDKTQNSESNTDQETNETTEPVEISEDSEVKQEVNADAIADVMTIQIDAQYIQPEQQQDGQSKVPTIQDLQNIVEEVFNTSDVEIKIENEVDVNKQSPVAQQLQQEQTIEVADQIQVVTENTTQTSEQTTTQTVVSESQSKQATQALEQSQTEQADVVTNTQEQSQKQSEVGPLDQKQAKTTQTQKSESESIIAADGFKHESKKQDIKQSDRPEAASLRDPAMRDAAPMRVDDHTNGAIKINTMNTTPERATQQVQLPTTGTDNEQLNMARVARGLQSAIHQNGGNLTLRLTPESMGTVRIQLQITGAQVNVQLHTEHESARSMLNQHISNLRQSLEHQGLSVERIGVQSMQNSSQSNTNSQSDMSQSDGRSRGEYSGQQGQNNQDNQQDRQKQNNSFTDLFAEESAA</sequence>
<keyword evidence="3" id="KW-0969">Cilium</keyword>
<evidence type="ECO:0000256" key="1">
    <source>
        <dbReference type="SAM" id="MobiDB-lite"/>
    </source>
</evidence>
<evidence type="ECO:0000259" key="2">
    <source>
        <dbReference type="Pfam" id="PF02120"/>
    </source>
</evidence>
<dbReference type="InterPro" id="IPR038610">
    <property type="entry name" value="FliK-like_C_sf"/>
</dbReference>
<dbReference type="CDD" id="cd17470">
    <property type="entry name" value="T3SS_Flik_C"/>
    <property type="match status" value="1"/>
</dbReference>
<protein>
    <submittedName>
        <fullName evidence="3">Flagellar hook-length control protein FliK</fullName>
    </submittedName>
</protein>
<proteinExistence type="predicted"/>
<feature type="compositionally biased region" description="Polar residues" evidence="1">
    <location>
        <begin position="75"/>
        <end position="99"/>
    </location>
</feature>
<dbReference type="AlphaFoldDB" id="A0A517YSI0"/>
<feature type="region of interest" description="Disordered" evidence="1">
    <location>
        <begin position="430"/>
        <end position="488"/>
    </location>
</feature>
<feature type="region of interest" description="Disordered" evidence="1">
    <location>
        <begin position="1"/>
        <end position="110"/>
    </location>
</feature>
<dbReference type="OrthoDB" id="292702at2"/>
<feature type="compositionally biased region" description="Low complexity" evidence="1">
    <location>
        <begin position="430"/>
        <end position="449"/>
    </location>
</feature>
<dbReference type="EMBL" id="CP036425">
    <property type="protein sequence ID" value="QDU33171.1"/>
    <property type="molecule type" value="Genomic_DNA"/>
</dbReference>
<keyword evidence="4" id="KW-1185">Reference proteome</keyword>
<feature type="compositionally biased region" description="Polar residues" evidence="1">
    <location>
        <begin position="221"/>
        <end position="249"/>
    </location>
</feature>
<evidence type="ECO:0000313" key="3">
    <source>
        <dbReference type="EMBL" id="QDU33171.1"/>
    </source>
</evidence>
<keyword evidence="3" id="KW-0282">Flagellum</keyword>
<dbReference type="InterPro" id="IPR021136">
    <property type="entry name" value="Flagellar_hook_control-like_C"/>
</dbReference>
<dbReference type="KEGG" id="pcor:KS4_12160"/>